<dbReference type="AlphaFoldDB" id="A0A9W7CUV1"/>
<gene>
    <name evidence="1" type="ORF">Pfra01_001526800</name>
</gene>
<sequence length="147" mass="16849">MQPLSDHQSLMIRQRRVWRRCGWVGGRHTYPMATTTSDAAFLAEVENFLNSSDLLTLAILTNPGNRNEASNFQNDAVPPSMRMVNIAPQPQPTPFIKGSETNSIKKAGAKWELKKAKDRKRRRAYRERRQLHHCTALFSKSTLKIKM</sequence>
<reference evidence="1" key="1">
    <citation type="submission" date="2023-04" db="EMBL/GenBank/DDBJ databases">
        <title>Phytophthora fragariaefolia NBRC 109709.</title>
        <authorList>
            <person name="Ichikawa N."/>
            <person name="Sato H."/>
            <person name="Tonouchi N."/>
        </authorList>
    </citation>
    <scope>NUCLEOTIDE SEQUENCE</scope>
    <source>
        <strain evidence="1">NBRC 109709</strain>
    </source>
</reference>
<dbReference type="EMBL" id="BSXT01001651">
    <property type="protein sequence ID" value="GMF44187.1"/>
    <property type="molecule type" value="Genomic_DNA"/>
</dbReference>
<evidence type="ECO:0000313" key="2">
    <source>
        <dbReference type="Proteomes" id="UP001165121"/>
    </source>
</evidence>
<accession>A0A9W7CUV1</accession>
<name>A0A9W7CUV1_9STRA</name>
<keyword evidence="2" id="KW-1185">Reference proteome</keyword>
<dbReference type="Proteomes" id="UP001165121">
    <property type="component" value="Unassembled WGS sequence"/>
</dbReference>
<proteinExistence type="predicted"/>
<organism evidence="1 2">
    <name type="scientific">Phytophthora fragariaefolia</name>
    <dbReference type="NCBI Taxonomy" id="1490495"/>
    <lineage>
        <taxon>Eukaryota</taxon>
        <taxon>Sar</taxon>
        <taxon>Stramenopiles</taxon>
        <taxon>Oomycota</taxon>
        <taxon>Peronosporomycetes</taxon>
        <taxon>Peronosporales</taxon>
        <taxon>Peronosporaceae</taxon>
        <taxon>Phytophthora</taxon>
    </lineage>
</organism>
<comment type="caution">
    <text evidence="1">The sequence shown here is derived from an EMBL/GenBank/DDBJ whole genome shotgun (WGS) entry which is preliminary data.</text>
</comment>
<evidence type="ECO:0000313" key="1">
    <source>
        <dbReference type="EMBL" id="GMF44187.1"/>
    </source>
</evidence>
<protein>
    <submittedName>
        <fullName evidence="1">Unnamed protein product</fullName>
    </submittedName>
</protein>